<proteinExistence type="predicted"/>
<dbReference type="Pfam" id="PF03961">
    <property type="entry name" value="FapA"/>
    <property type="match status" value="1"/>
</dbReference>
<reference evidence="4" key="1">
    <citation type="journal article" date="2019" name="Int. J. Syst. Evol. Microbiol.">
        <title>The Global Catalogue of Microorganisms (GCM) 10K type strain sequencing project: providing services to taxonomists for standard genome sequencing and annotation.</title>
        <authorList>
            <consortium name="The Broad Institute Genomics Platform"/>
            <consortium name="The Broad Institute Genome Sequencing Center for Infectious Disease"/>
            <person name="Wu L."/>
            <person name="Ma J."/>
        </authorList>
    </citation>
    <scope>NUCLEOTIDE SEQUENCE [LARGE SCALE GENOMIC DNA]</scope>
    <source>
        <strain evidence="4">SHR3</strain>
    </source>
</reference>
<evidence type="ECO:0000256" key="1">
    <source>
        <dbReference type="SAM" id="MobiDB-lite"/>
    </source>
</evidence>
<feature type="region of interest" description="Disordered" evidence="1">
    <location>
        <begin position="198"/>
        <end position="234"/>
    </location>
</feature>
<comment type="caution">
    <text evidence="3">The sequence shown here is derived from an EMBL/GenBank/DDBJ whole genome shotgun (WGS) entry which is preliminary data.</text>
</comment>
<accession>A0ABW1AMM2</accession>
<name>A0ABW1AMM2_9RHOO</name>
<evidence type="ECO:0000259" key="2">
    <source>
        <dbReference type="Pfam" id="PF20250"/>
    </source>
</evidence>
<dbReference type="RefSeq" id="WP_096448623.1">
    <property type="nucleotide sequence ID" value="NZ_JBHSOG010000010.1"/>
</dbReference>
<dbReference type="InterPro" id="IPR046865">
    <property type="entry name" value="FapA_b_solenoid"/>
</dbReference>
<sequence length="550" mass="58291">MKDDSPDGPELTLTLDEDARVLIAALGHDPHFPSIQATWLRDRLAAAGYQALRIRPDAIRGLIAQYNAGRPVEATAIADVVDGSLQITVPADGLTAMLSIFPPQGGNPVTSAMLLDEISARGITEGILVPEINRAIGTGEACELVIARGREPVAGEDGRLECLLPEARDRVPNIRPSGRTDYRDLGDILVVRQGDALMRRHPPTGGTEGLSVLGRPLAPRPGKETRFPAGLRGTSVSPDDPDLLIAACDGQPVRMRGGIVVEPILTLKSVDMSTGNISFDGNVKVLDDVTAGMTVRATGDIEIGGTVEPATLEAGGSIVVKGGVMGALGSKTAGKDDAAHGIRCGGSFSATYIQQARVDAGDSIFIDDVAMQCELTAANHIRVGNHRRGHIIGGVVRASLSIQARVIGGANRVRTELEIGSSPALAQAMHQKIEERDQKENQLLEVGKLLTLADRNPGRVPPDVVARAEQTAATLAAEIEVLRNDEADLRYCLDLALQARVDAEREIHDGVTITLGEQKLRITQQFGPSTVRLAEWGLGVFPLVEDKGRG</sequence>
<dbReference type="PANTHER" id="PTHR38032:SF1">
    <property type="entry name" value="RNA-BINDING PROTEIN KHPB N-TERMINAL DOMAIN-CONTAINING PROTEIN"/>
    <property type="match status" value="1"/>
</dbReference>
<dbReference type="Pfam" id="PF20250">
    <property type="entry name" value="FapA_N"/>
    <property type="match status" value="1"/>
</dbReference>
<feature type="domain" description="Flagellar Assembly Protein A N-terminal region" evidence="2">
    <location>
        <begin position="86"/>
        <end position="255"/>
    </location>
</feature>
<dbReference type="InterPro" id="IPR046866">
    <property type="entry name" value="FapA_N"/>
</dbReference>
<keyword evidence="4" id="KW-1185">Reference proteome</keyword>
<dbReference type="InterPro" id="IPR005646">
    <property type="entry name" value="FapA"/>
</dbReference>
<evidence type="ECO:0000313" key="4">
    <source>
        <dbReference type="Proteomes" id="UP001595974"/>
    </source>
</evidence>
<gene>
    <name evidence="3" type="ORF">ACFPTN_03320</name>
</gene>
<organism evidence="3 4">
    <name type="scientific">Thauera sinica</name>
    <dbReference type="NCBI Taxonomy" id="2665146"/>
    <lineage>
        <taxon>Bacteria</taxon>
        <taxon>Pseudomonadati</taxon>
        <taxon>Pseudomonadota</taxon>
        <taxon>Betaproteobacteria</taxon>
        <taxon>Rhodocyclales</taxon>
        <taxon>Zoogloeaceae</taxon>
        <taxon>Thauera</taxon>
    </lineage>
</organism>
<dbReference type="EMBL" id="JBHSOG010000010">
    <property type="protein sequence ID" value="MFC5768394.1"/>
    <property type="molecule type" value="Genomic_DNA"/>
</dbReference>
<dbReference type="PANTHER" id="PTHR38032">
    <property type="entry name" value="POLYMERASE-RELATED"/>
    <property type="match status" value="1"/>
</dbReference>
<dbReference type="Proteomes" id="UP001595974">
    <property type="component" value="Unassembled WGS sequence"/>
</dbReference>
<protein>
    <submittedName>
        <fullName evidence="3">DUF342 domain-containing protein</fullName>
    </submittedName>
</protein>
<evidence type="ECO:0000313" key="3">
    <source>
        <dbReference type="EMBL" id="MFC5768394.1"/>
    </source>
</evidence>